<organism evidence="1 2">
    <name type="scientific">Wenzhouxiangella limi</name>
    <dbReference type="NCBI Taxonomy" id="2707351"/>
    <lineage>
        <taxon>Bacteria</taxon>
        <taxon>Pseudomonadati</taxon>
        <taxon>Pseudomonadota</taxon>
        <taxon>Gammaproteobacteria</taxon>
        <taxon>Chromatiales</taxon>
        <taxon>Wenzhouxiangellaceae</taxon>
        <taxon>Wenzhouxiangella</taxon>
    </lineage>
</organism>
<reference evidence="1 2" key="1">
    <citation type="submission" date="2020-02" db="EMBL/GenBank/DDBJ databases">
        <authorList>
            <person name="Zhang X.-Y."/>
        </authorList>
    </citation>
    <scope>NUCLEOTIDE SEQUENCE [LARGE SCALE GENOMIC DNA]</scope>
    <source>
        <strain evidence="1 2">C33</strain>
    </source>
</reference>
<comment type="caution">
    <text evidence="1">The sequence shown here is derived from an EMBL/GenBank/DDBJ whole genome shotgun (WGS) entry which is preliminary data.</text>
</comment>
<dbReference type="InterPro" id="IPR042268">
    <property type="entry name" value="BamC_C"/>
</dbReference>
<dbReference type="Gene3D" id="3.30.310.170">
    <property type="entry name" value="Outer membrane protein assembly factor BamC"/>
    <property type="match status" value="1"/>
</dbReference>
<sequence>MNRAIEKILLPIAGAVLLTACAVGDSDPIYLDSAEVDPIRTPPELDEPPVRGTYRVAGVYLPQMAGQSEDRPPRVLSSAEAEASRSHIRFGERGLYLEVEDELDSVWRRLGFTLNRGDMELEQADADDREYAFRFQHDPIVIDRTGFARLAFWQSRERIDHSGRFVVELQPVGEASTRVNLLDENGELVDMARAEYVLSILRERLG</sequence>
<keyword evidence="2" id="KW-1185">Reference proteome</keyword>
<dbReference type="PROSITE" id="PS51257">
    <property type="entry name" value="PROKAR_LIPOPROTEIN"/>
    <property type="match status" value="1"/>
</dbReference>
<dbReference type="Proteomes" id="UP000484885">
    <property type="component" value="Unassembled WGS sequence"/>
</dbReference>
<accession>A0A845VH11</accession>
<name>A0A845VH11_9GAMM</name>
<dbReference type="AlphaFoldDB" id="A0A845VH11"/>
<proteinExistence type="predicted"/>
<protein>
    <recommendedName>
        <fullName evidence="3">Outer membrane protein assembly factor BamC</fullName>
    </recommendedName>
</protein>
<evidence type="ECO:0000313" key="1">
    <source>
        <dbReference type="EMBL" id="NDY96489.1"/>
    </source>
</evidence>
<dbReference type="RefSeq" id="WP_164211884.1">
    <property type="nucleotide sequence ID" value="NZ_JAAGSC010000043.1"/>
</dbReference>
<gene>
    <name evidence="1" type="ORF">G3I74_12180</name>
</gene>
<evidence type="ECO:0008006" key="3">
    <source>
        <dbReference type="Google" id="ProtNLM"/>
    </source>
</evidence>
<evidence type="ECO:0000313" key="2">
    <source>
        <dbReference type="Proteomes" id="UP000484885"/>
    </source>
</evidence>
<dbReference type="EMBL" id="JAAGSC010000043">
    <property type="protein sequence ID" value="NDY96489.1"/>
    <property type="molecule type" value="Genomic_DNA"/>
</dbReference>